<sequence length="590" mass="64945">MSAVMTQRLVALARDIERAPHGSKTQLCKAAAADLGITLATVYRKLQEVTVTPTRKRRADAGTSALERHEAELISAVMIQSIRDNDKQLSTLERAVERLRSNGHIVAGRIDTDSGVITPLSLDAIARALRAYGLHPDQILRPAPAVELASLHPNHVWQIDASISTQFYLADDGARAMAKAEFYDGKPENLKRIEKQRLWRYVITDHTSGTLYVHYVLGAESAENLCHVLISAMVKRGEHDPFHGVPFMIMTDPGAAMTSSMFRNLCRALSIELIINKVGNARAKGQVEQAHNIVEREFESGLRLMDKPSTLEQINALAGRWMRHYNATAIHTRHRRSRYGLWMTIAAEHLRIAPPAEVCRELAIAAPEKRKVTTKLRVPFRGAEYCIASVPGLMVGDTVLITRNPFRDQSSAQLVVTGEDGREHFHVIERVEKDDYGFAANAATRREIGAGYNALAESQAEQAKKVLDQIATGTDSVEAAEQAKKAKVTPFGGTIDPFKEQANTSLPTYLPKRGTELETRVTVATVEIKPLTVIEAAKALRARMGSSWTAEHLATLKADYPNGVPEAELDAIHTRLTAPARPGLRLVGGE</sequence>
<dbReference type="GO" id="GO:0003676">
    <property type="term" value="F:nucleic acid binding"/>
    <property type="evidence" value="ECO:0007669"/>
    <property type="project" value="InterPro"/>
</dbReference>
<dbReference type="PROSITE" id="PS50994">
    <property type="entry name" value="INTEGRASE"/>
    <property type="match status" value="1"/>
</dbReference>
<dbReference type="SUPFAM" id="SSF53098">
    <property type="entry name" value="Ribonuclease H-like"/>
    <property type="match status" value="1"/>
</dbReference>
<accession>A0AA42Q9R2</accession>
<evidence type="ECO:0000259" key="1">
    <source>
        <dbReference type="PROSITE" id="PS50994"/>
    </source>
</evidence>
<dbReference type="Gene3D" id="3.30.420.10">
    <property type="entry name" value="Ribonuclease H-like superfamily/Ribonuclease H"/>
    <property type="match status" value="1"/>
</dbReference>
<gene>
    <name evidence="2" type="ORF">N5J11_11245</name>
</gene>
<dbReference type="InterPro" id="IPR001584">
    <property type="entry name" value="Integrase_cat-core"/>
</dbReference>
<dbReference type="RefSeq" id="WP_279534332.1">
    <property type="nucleotide sequence ID" value="NZ_CP104579.1"/>
</dbReference>
<dbReference type="AlphaFoldDB" id="A0AA42Q9R2"/>
<proteinExistence type="predicted"/>
<protein>
    <submittedName>
        <fullName evidence="2">DDE-type integrase/transposase/recombinase</fullName>
    </submittedName>
</protein>
<comment type="caution">
    <text evidence="2">The sequence shown here is derived from an EMBL/GenBank/DDBJ whole genome shotgun (WGS) entry which is preliminary data.</text>
</comment>
<organism evidence="2 3">
    <name type="scientific">Ectopseudomonas oleovorans</name>
    <name type="common">Pseudomonas oleovorans</name>
    <dbReference type="NCBI Taxonomy" id="301"/>
    <lineage>
        <taxon>Bacteria</taxon>
        <taxon>Pseudomonadati</taxon>
        <taxon>Pseudomonadota</taxon>
        <taxon>Gammaproteobacteria</taxon>
        <taxon>Pseudomonadales</taxon>
        <taxon>Pseudomonadaceae</taxon>
        <taxon>Ectopseudomonas</taxon>
    </lineage>
</organism>
<dbReference type="GO" id="GO:0015074">
    <property type="term" value="P:DNA integration"/>
    <property type="evidence" value="ECO:0007669"/>
    <property type="project" value="InterPro"/>
</dbReference>
<evidence type="ECO:0000313" key="2">
    <source>
        <dbReference type="EMBL" id="MDH1339802.1"/>
    </source>
</evidence>
<reference evidence="2" key="1">
    <citation type="submission" date="2022-09" db="EMBL/GenBank/DDBJ databases">
        <title>Intensive care unit water sources are persistently colonized with multi-drug resistant bacteria and are the site of extensive horizontal gene transfer of antibiotic resistance genes.</title>
        <authorList>
            <person name="Diorio-Toth L."/>
        </authorList>
    </citation>
    <scope>NUCLEOTIDE SEQUENCE</scope>
    <source>
        <strain evidence="2">GD03704</strain>
    </source>
</reference>
<dbReference type="Proteomes" id="UP001161697">
    <property type="component" value="Unassembled WGS sequence"/>
</dbReference>
<dbReference type="PANTHER" id="PTHR35004:SF7">
    <property type="entry name" value="INTEGRASE PROTEIN"/>
    <property type="match status" value="1"/>
</dbReference>
<name>A0AA42Q9R2_ECTOL</name>
<dbReference type="EMBL" id="JAOCJE010000001">
    <property type="protein sequence ID" value="MDH1339802.1"/>
    <property type="molecule type" value="Genomic_DNA"/>
</dbReference>
<evidence type="ECO:0000313" key="3">
    <source>
        <dbReference type="Proteomes" id="UP001161697"/>
    </source>
</evidence>
<feature type="domain" description="Integrase catalytic" evidence="1">
    <location>
        <begin position="149"/>
        <end position="346"/>
    </location>
</feature>
<dbReference type="InterPro" id="IPR036397">
    <property type="entry name" value="RNaseH_sf"/>
</dbReference>
<dbReference type="PANTHER" id="PTHR35004">
    <property type="entry name" value="TRANSPOSASE RV3428C-RELATED"/>
    <property type="match status" value="1"/>
</dbReference>
<dbReference type="InterPro" id="IPR012337">
    <property type="entry name" value="RNaseH-like_sf"/>
</dbReference>